<keyword evidence="3" id="KW-0238">DNA-binding</keyword>
<dbReference type="Gene3D" id="4.10.240.10">
    <property type="entry name" value="Zn(2)-C6 fungal-type DNA-binding domain"/>
    <property type="match status" value="1"/>
</dbReference>
<accession>A0A8A1LV95</accession>
<dbReference type="GO" id="GO:0005634">
    <property type="term" value="C:nucleus"/>
    <property type="evidence" value="ECO:0007669"/>
    <property type="project" value="UniProtKB-SubCell"/>
</dbReference>
<evidence type="ECO:0000256" key="2">
    <source>
        <dbReference type="ARBA" id="ARBA00023015"/>
    </source>
</evidence>
<organism evidence="8 9">
    <name type="scientific">Ajellomyces capsulatus</name>
    <name type="common">Darling's disease fungus</name>
    <name type="synonym">Histoplasma capsulatum</name>
    <dbReference type="NCBI Taxonomy" id="5037"/>
    <lineage>
        <taxon>Eukaryota</taxon>
        <taxon>Fungi</taxon>
        <taxon>Dikarya</taxon>
        <taxon>Ascomycota</taxon>
        <taxon>Pezizomycotina</taxon>
        <taxon>Eurotiomycetes</taxon>
        <taxon>Eurotiomycetidae</taxon>
        <taxon>Onygenales</taxon>
        <taxon>Ajellomycetaceae</taxon>
        <taxon>Histoplasma</taxon>
    </lineage>
</organism>
<dbReference type="GO" id="GO:0006351">
    <property type="term" value="P:DNA-templated transcription"/>
    <property type="evidence" value="ECO:0007669"/>
    <property type="project" value="InterPro"/>
</dbReference>
<dbReference type="SMART" id="SM00906">
    <property type="entry name" value="Fungal_trans"/>
    <property type="match status" value="1"/>
</dbReference>
<evidence type="ECO:0000256" key="3">
    <source>
        <dbReference type="ARBA" id="ARBA00023125"/>
    </source>
</evidence>
<dbReference type="Pfam" id="PF04082">
    <property type="entry name" value="Fungal_trans"/>
    <property type="match status" value="1"/>
</dbReference>
<dbReference type="Proteomes" id="UP000663671">
    <property type="component" value="Chromosome 2"/>
</dbReference>
<dbReference type="PANTHER" id="PTHR31001">
    <property type="entry name" value="UNCHARACTERIZED TRANSCRIPTIONAL REGULATORY PROTEIN"/>
    <property type="match status" value="1"/>
</dbReference>
<dbReference type="AlphaFoldDB" id="A0A8A1LV95"/>
<evidence type="ECO:0000313" key="9">
    <source>
        <dbReference type="Proteomes" id="UP000663671"/>
    </source>
</evidence>
<name>A0A8A1LV95_AJECA</name>
<dbReference type="InterPro" id="IPR007219">
    <property type="entry name" value="XnlR_reg_dom"/>
</dbReference>
<keyword evidence="5" id="KW-0539">Nucleus</keyword>
<dbReference type="InterPro" id="IPR050613">
    <property type="entry name" value="Sec_Metabolite_Reg"/>
</dbReference>
<feature type="region of interest" description="Disordered" evidence="6">
    <location>
        <begin position="655"/>
        <end position="722"/>
    </location>
</feature>
<evidence type="ECO:0000256" key="1">
    <source>
        <dbReference type="ARBA" id="ARBA00004123"/>
    </source>
</evidence>
<feature type="domain" description="Xylanolytic transcriptional activator regulatory" evidence="7">
    <location>
        <begin position="342"/>
        <end position="417"/>
    </location>
</feature>
<evidence type="ECO:0000313" key="8">
    <source>
        <dbReference type="EMBL" id="QSS58056.1"/>
    </source>
</evidence>
<protein>
    <submittedName>
        <fullName evidence="8">C6 transcription factor</fullName>
    </submittedName>
</protein>
<comment type="subcellular location">
    <subcellularLocation>
        <location evidence="1">Nucleus</location>
    </subcellularLocation>
</comment>
<keyword evidence="4" id="KW-0804">Transcription</keyword>
<evidence type="ECO:0000256" key="6">
    <source>
        <dbReference type="SAM" id="MobiDB-lite"/>
    </source>
</evidence>
<dbReference type="GO" id="GO:0003677">
    <property type="term" value="F:DNA binding"/>
    <property type="evidence" value="ECO:0007669"/>
    <property type="project" value="UniProtKB-KW"/>
</dbReference>
<dbReference type="PANTHER" id="PTHR31001:SF49">
    <property type="entry name" value="ZN(II)2CYS6 TRANSCRIPTION FACTOR (EUROFUNG)"/>
    <property type="match status" value="1"/>
</dbReference>
<dbReference type="CDD" id="cd12148">
    <property type="entry name" value="fungal_TF_MHR"/>
    <property type="match status" value="1"/>
</dbReference>
<sequence length="766" mass="85575">MGPGVVAARVAARALFDGAWKPKSTLGPSSPQKSACPPFLRALQGEEPSEVRLKCNRQQPCHNCVSRGHDDLCVFANGKTPRSNAMQTQGMECRLHRLEELVASFTAEPGLASQLPNGTKPIDVIKTSLDDDSSQEGSIPELGTMEEKTPYRGSTNWQDVLQEIVALKNTWNQFKFDMEADELDQAFAQGLSTHEPVISAGNPRSLDKAELIASLPPKQTTDQFVNKFFDPNDPAPPLLVIHEPTFRKQYEEHWRNPDRTDVAWLGLLFSMLWMTVQSEIESPKDAAQYMGVGESLADLFRTRTAQCLMHANITRSEPHVIETMCFQALAEYMRRKDIESGVWMALGQIVRAAMRMGFHRDPSHYPKAFSPFQGEMRRRIWAFICQADHVCSFHIGLPSMISSAISDTATPSNLHDWELTEGMAKLPPSRPMSEVTGITYMVTKSQILQTVGRIGEFLYNTKQMSYDRVLQLDQELFQVVRDIPEPFRMTNWNAAETESLFKSMQRVHVGILYSEGMCALHRKYISAARKDQKFALSRQRCLQSAITLIDLQTGLQRLLKPGHHLEQSRWCLAPVANSSFRLAIMIVCLDLQQDGDVQSESIEADDVLIGINRADRMKKVEGAWDTWMNLGDTTAEGQKFHRVFAAVLQKLRSERKGGPCGGLPPSKTPGALAYTPPQDFSPGMGSEGAGSSIPSSVAYAPGFDDHSSSSAYTEPTPPPVGAPEFYTEVPDLLDTNNWDTLFQEYGFENPNLLYNLDYDPITTHSF</sequence>
<dbReference type="GO" id="GO:0008270">
    <property type="term" value="F:zinc ion binding"/>
    <property type="evidence" value="ECO:0007669"/>
    <property type="project" value="InterPro"/>
</dbReference>
<keyword evidence="2" id="KW-0805">Transcription regulation</keyword>
<dbReference type="VEuPathDB" id="FungiDB:I7I51_07476"/>
<evidence type="ECO:0000256" key="5">
    <source>
        <dbReference type="ARBA" id="ARBA00023242"/>
    </source>
</evidence>
<dbReference type="InterPro" id="IPR036864">
    <property type="entry name" value="Zn2-C6_fun-type_DNA-bd_sf"/>
</dbReference>
<dbReference type="OrthoDB" id="4934715at2759"/>
<reference evidence="8" key="1">
    <citation type="submission" date="2021-01" db="EMBL/GenBank/DDBJ databases">
        <title>Chromosome-level genome assembly of a human fungal pathogen reveals clustering of transcriptionally co-regulated genes.</title>
        <authorList>
            <person name="Voorhies M."/>
            <person name="Cohen S."/>
            <person name="Shea T.P."/>
            <person name="Petrus S."/>
            <person name="Munoz J.F."/>
            <person name="Poplawski S."/>
            <person name="Goldman W.E."/>
            <person name="Michael T."/>
            <person name="Cuomo C.A."/>
            <person name="Sil A."/>
            <person name="Beyhan S."/>
        </authorList>
    </citation>
    <scope>NUCLEOTIDE SEQUENCE</scope>
    <source>
        <strain evidence="8">WU24</strain>
    </source>
</reference>
<proteinExistence type="predicted"/>
<dbReference type="EMBL" id="CP069109">
    <property type="protein sequence ID" value="QSS58056.1"/>
    <property type="molecule type" value="Genomic_DNA"/>
</dbReference>
<evidence type="ECO:0000256" key="4">
    <source>
        <dbReference type="ARBA" id="ARBA00023163"/>
    </source>
</evidence>
<dbReference type="GO" id="GO:0000981">
    <property type="term" value="F:DNA-binding transcription factor activity, RNA polymerase II-specific"/>
    <property type="evidence" value="ECO:0007669"/>
    <property type="project" value="InterPro"/>
</dbReference>
<evidence type="ECO:0000259" key="7">
    <source>
        <dbReference type="SMART" id="SM00906"/>
    </source>
</evidence>
<gene>
    <name evidence="8" type="ORF">I7I51_07476</name>
</gene>